<gene>
    <name evidence="1" type="ORF">GCM10025867_24810</name>
</gene>
<organism evidence="1 2">
    <name type="scientific">Frondihabitans sucicola</name>
    <dbReference type="NCBI Taxonomy" id="1268041"/>
    <lineage>
        <taxon>Bacteria</taxon>
        <taxon>Bacillati</taxon>
        <taxon>Actinomycetota</taxon>
        <taxon>Actinomycetes</taxon>
        <taxon>Micrococcales</taxon>
        <taxon>Microbacteriaceae</taxon>
        <taxon>Frondihabitans</taxon>
    </lineage>
</organism>
<dbReference type="RefSeq" id="WP_286343310.1">
    <property type="nucleotide sequence ID" value="NZ_AP027732.1"/>
</dbReference>
<protein>
    <recommendedName>
        <fullName evidence="3">Extracellular solute-binding protein</fullName>
    </recommendedName>
</protein>
<evidence type="ECO:0000313" key="1">
    <source>
        <dbReference type="EMBL" id="BDZ50240.1"/>
    </source>
</evidence>
<evidence type="ECO:0008006" key="3">
    <source>
        <dbReference type="Google" id="ProtNLM"/>
    </source>
</evidence>
<keyword evidence="2" id="KW-1185">Reference proteome</keyword>
<proteinExistence type="predicted"/>
<name>A0ABM8GP53_9MICO</name>
<dbReference type="EMBL" id="AP027732">
    <property type="protein sequence ID" value="BDZ50240.1"/>
    <property type="molecule type" value="Genomic_DNA"/>
</dbReference>
<dbReference type="Proteomes" id="UP001321486">
    <property type="component" value="Chromosome"/>
</dbReference>
<reference evidence="2" key="1">
    <citation type="journal article" date="2019" name="Int. J. Syst. Evol. Microbiol.">
        <title>The Global Catalogue of Microorganisms (GCM) 10K type strain sequencing project: providing services to taxonomists for standard genome sequencing and annotation.</title>
        <authorList>
            <consortium name="The Broad Institute Genomics Platform"/>
            <consortium name="The Broad Institute Genome Sequencing Center for Infectious Disease"/>
            <person name="Wu L."/>
            <person name="Ma J."/>
        </authorList>
    </citation>
    <scope>NUCLEOTIDE SEQUENCE [LARGE SCALE GENOMIC DNA]</scope>
    <source>
        <strain evidence="2">NBRC 108728</strain>
    </source>
</reference>
<dbReference type="SUPFAM" id="SSF53850">
    <property type="entry name" value="Periplasmic binding protein-like II"/>
    <property type="match status" value="1"/>
</dbReference>
<accession>A0ABM8GP53</accession>
<sequence>MADFPSDTPQFQQALANQAGSKAFEYSLANRTDITIDTANAAWQKVLTFWQKMVDEKLVGTTGQQTTDYTAGLGGGKYATMIAPSWEPGHLTGNGFAPGKGSPWRVAPLPQWSAGDDAQVNWGGSTYTVTTQSKHPKLAAEVAINLFAHETPTTIGAHFPQHVPTQSQKWFAPAKDPFFAFQQANKEVWIPASSGYKGTVYSPFQQFYYAQVTTAMIAVAAGKPVGAALEKLQSTTVAYAEGQGFQVKK</sequence>
<dbReference type="Gene3D" id="3.40.190.10">
    <property type="entry name" value="Periplasmic binding protein-like II"/>
    <property type="match status" value="1"/>
</dbReference>
<evidence type="ECO:0000313" key="2">
    <source>
        <dbReference type="Proteomes" id="UP001321486"/>
    </source>
</evidence>